<evidence type="ECO:0000256" key="5">
    <source>
        <dbReference type="ARBA" id="ARBA00023277"/>
    </source>
</evidence>
<comment type="subcellular location">
    <subcellularLocation>
        <location evidence="6">Cell membrane</location>
        <topology evidence="6">Lipid-anchor</topology>
        <orientation evidence="6">Cytoplasmic side</orientation>
    </subcellularLocation>
</comment>
<name>A0A7R9GA05_9CRUS</name>
<proteinExistence type="inferred from homology"/>
<keyword evidence="10" id="KW-1185">Reference proteome</keyword>
<dbReference type="InterPro" id="IPR045583">
    <property type="entry name" value="KPBA/B_C"/>
</dbReference>
<dbReference type="Proteomes" id="UP000678499">
    <property type="component" value="Unassembled WGS sequence"/>
</dbReference>
<keyword evidence="6" id="KW-1003">Cell membrane</keyword>
<dbReference type="SUPFAM" id="SSF48208">
    <property type="entry name" value="Six-hairpin glycosidases"/>
    <property type="match status" value="1"/>
</dbReference>
<dbReference type="GO" id="GO:0005516">
    <property type="term" value="F:calmodulin binding"/>
    <property type="evidence" value="ECO:0007669"/>
    <property type="project" value="UniProtKB-KW"/>
</dbReference>
<comment type="similarity">
    <text evidence="2 6">Belongs to the phosphorylase b kinase regulatory chain family.</text>
</comment>
<reference evidence="9" key="1">
    <citation type="submission" date="2020-11" db="EMBL/GenBank/DDBJ databases">
        <authorList>
            <person name="Tran Van P."/>
        </authorList>
    </citation>
    <scope>NUCLEOTIDE SEQUENCE</scope>
</reference>
<evidence type="ECO:0000256" key="2">
    <source>
        <dbReference type="ARBA" id="ARBA00007128"/>
    </source>
</evidence>
<dbReference type="InterPro" id="IPR011613">
    <property type="entry name" value="GH15-like"/>
</dbReference>
<keyword evidence="4 6" id="KW-0112">Calmodulin-binding</keyword>
<dbReference type="GO" id="GO:0005886">
    <property type="term" value="C:plasma membrane"/>
    <property type="evidence" value="ECO:0007669"/>
    <property type="project" value="UniProtKB-SubCell"/>
</dbReference>
<dbReference type="GO" id="GO:0005977">
    <property type="term" value="P:glycogen metabolic process"/>
    <property type="evidence" value="ECO:0007669"/>
    <property type="project" value="UniProtKB-UniPathway"/>
</dbReference>
<dbReference type="OrthoDB" id="5971574at2759"/>
<keyword evidence="5 6" id="KW-0119">Carbohydrate metabolism</keyword>
<dbReference type="Gene3D" id="1.50.10.10">
    <property type="match status" value="1"/>
</dbReference>
<comment type="function">
    <text evidence="6">Phosphorylase b kinase catalyzes the phosphorylation of serine in certain substrates, including troponin I.</text>
</comment>
<feature type="domain" description="GH15-like" evidence="7">
    <location>
        <begin position="50"/>
        <end position="876"/>
    </location>
</feature>
<evidence type="ECO:0000256" key="6">
    <source>
        <dbReference type="RuleBase" id="RU364123"/>
    </source>
</evidence>
<dbReference type="EMBL" id="CAJPEX010000084">
    <property type="protein sequence ID" value="CAG0913181.1"/>
    <property type="molecule type" value="Genomic_DNA"/>
</dbReference>
<keyword evidence="6" id="KW-0472">Membrane</keyword>
<gene>
    <name evidence="9" type="ORF">NMOB1V02_LOCUS937</name>
</gene>
<evidence type="ECO:0000256" key="4">
    <source>
        <dbReference type="ARBA" id="ARBA00022860"/>
    </source>
</evidence>
<dbReference type="InterPro" id="IPR008928">
    <property type="entry name" value="6-hairpin_glycosidase_sf"/>
</dbReference>
<sequence>MALRSSPSLGLKRLDRLDSVVGGRIDPEANPNEPEIESFMRIYNYESTTRQLDAYYGIVKRQLLAFQGSGSGLWAYNSTDKVIGDVRTSIYCSITVWGLYQAYRRIDDDRGRSYELSQSAVKCMRGILQCWLSQAHLIEKFKQQQASDSALHSKFHLETGDEIISEKNYGHLQIDVVSLYLIVLTQMINAGLQIIYTMDEVSFIQNLVYYVERAYRTPDYGIWERGNKYNNGTPEIHASSIGMAKSALEAVNGLNLFGDKGAAWSVVYVDIDAHNRNRSIFETLLPRESSSKNTDSSLIPTILFPAFATHDDASCKLTKAKVIRKLKGKYGFKRFLRDGYGSVLEDKSRRFYLEGETKNFENIESEWPIFYAYLVIDGIFRNDAVQVKEFQKLLKHTVFQDKHGDRVLPEYYYVPSDAVAGEKEDPGSQKRLPVPERGSGNLFLWGQSIYILSQLLNDGLLHVNELDPIRRYLPSYNRPRRGGRYSAFQGTASDLVVQVVLIVESMRLQAMMATYGIQTQTPHEVEPVQIWPPSELVKVYRYLGVSKKLGLDGRPSRPIGALGTSKIYRIWGQTVLCFPLVFEVSDFYLSHDMSLLIDDIRTELQFVGKNWKVSGRPTVCLLIREDHMRDSKFREMLDLLAQLKSGHCNGLKVRTGRLQNLIASSCLEHLDFLNMVDSSQIEINAFEQVQHASIGYQSLTDIPKAIVFNEKRMDFTEYKNKPTNEIVETLRCVENLFGQAQLLGYLLEREGPNFQIDKASVKERLTLVDRQAGTLRYWTVVRYCSTLLRKMVHSVSPSITSILVNGKQLTIGVPSKEEIIVDKPLTPGEFHVVLYKQIAPHDIFLPPLQQEILLYAGKLISTHPQLFAGILKFRVGWVLKAMEFYQKFFVPGAEPLEAVSPSEIRRLLFKVLTVWEWARELNAEPYVIRKLEGSMGRVPSDFFQRVWHIMGKASGGIFLCGRHLPREPTLSEMTMSEHGFALRIEDMIKDIHCPEYRHLVIEMILVMSTVLERNPELKFSEAVDIDMLVKNAVKLFWKDKNEEDPSSSKPEDPMHPFYQESFPRVTGYLARAVVNHILSGNLSALQSDVCAGELSVCAIA</sequence>
<keyword evidence="3 6" id="KW-0321">Glycogen metabolism</keyword>
<evidence type="ECO:0000256" key="1">
    <source>
        <dbReference type="ARBA" id="ARBA00005131"/>
    </source>
</evidence>
<dbReference type="EMBL" id="OA882121">
    <property type="protein sequence ID" value="CAD7273029.1"/>
    <property type="molecule type" value="Genomic_DNA"/>
</dbReference>
<dbReference type="AlphaFoldDB" id="A0A7R9GA05"/>
<dbReference type="PANTHER" id="PTHR10749">
    <property type="entry name" value="PHOSPHORYLASE B KINASE REGULATORY SUBUNIT"/>
    <property type="match status" value="1"/>
</dbReference>
<keyword evidence="6" id="KW-0449">Lipoprotein</keyword>
<dbReference type="Pfam" id="PF00723">
    <property type="entry name" value="Glyco_hydro_15"/>
    <property type="match status" value="1"/>
</dbReference>
<comment type="pathway">
    <text evidence="1 6">Glycan biosynthesis; glycogen metabolism.</text>
</comment>
<evidence type="ECO:0000259" key="8">
    <source>
        <dbReference type="Pfam" id="PF19292"/>
    </source>
</evidence>
<dbReference type="Pfam" id="PF19292">
    <property type="entry name" value="KPBB_C"/>
    <property type="match status" value="1"/>
</dbReference>
<evidence type="ECO:0000256" key="3">
    <source>
        <dbReference type="ARBA" id="ARBA00022600"/>
    </source>
</evidence>
<dbReference type="PANTHER" id="PTHR10749:SF8">
    <property type="entry name" value="PHOSPHORYLASE B KINASE REGULATORY SUBUNIT BETA"/>
    <property type="match status" value="1"/>
</dbReference>
<organism evidence="9">
    <name type="scientific">Notodromas monacha</name>
    <dbReference type="NCBI Taxonomy" id="399045"/>
    <lineage>
        <taxon>Eukaryota</taxon>
        <taxon>Metazoa</taxon>
        <taxon>Ecdysozoa</taxon>
        <taxon>Arthropoda</taxon>
        <taxon>Crustacea</taxon>
        <taxon>Oligostraca</taxon>
        <taxon>Ostracoda</taxon>
        <taxon>Podocopa</taxon>
        <taxon>Podocopida</taxon>
        <taxon>Cypridocopina</taxon>
        <taxon>Cypridoidea</taxon>
        <taxon>Cyprididae</taxon>
        <taxon>Notodromas</taxon>
    </lineage>
</organism>
<feature type="domain" description="Phosphorylase b kinase regulatory subunit alpha/beta C-terminal" evidence="8">
    <location>
        <begin position="926"/>
        <end position="1073"/>
    </location>
</feature>
<dbReference type="UniPathway" id="UPA00163"/>
<dbReference type="GO" id="GO:0005964">
    <property type="term" value="C:phosphorylase kinase complex"/>
    <property type="evidence" value="ECO:0007669"/>
    <property type="project" value="TreeGrafter"/>
</dbReference>
<evidence type="ECO:0000313" key="9">
    <source>
        <dbReference type="EMBL" id="CAD7273029.1"/>
    </source>
</evidence>
<dbReference type="InterPro" id="IPR008734">
    <property type="entry name" value="PHK_A/B_su"/>
</dbReference>
<keyword evidence="6" id="KW-0636">Prenylation</keyword>
<dbReference type="InterPro" id="IPR012341">
    <property type="entry name" value="6hp_glycosidase-like_sf"/>
</dbReference>
<evidence type="ECO:0000259" key="7">
    <source>
        <dbReference type="Pfam" id="PF00723"/>
    </source>
</evidence>
<evidence type="ECO:0000313" key="10">
    <source>
        <dbReference type="Proteomes" id="UP000678499"/>
    </source>
</evidence>
<accession>A0A7R9GA05</accession>
<protein>
    <recommendedName>
        <fullName evidence="6">Phosphorylase b kinase regulatory subunit</fullName>
    </recommendedName>
</protein>